<gene>
    <name evidence="1" type="ORF">QFC21_003482</name>
</gene>
<dbReference type="EMBL" id="JASBWT010000010">
    <property type="protein sequence ID" value="KAJ9101263.1"/>
    <property type="molecule type" value="Genomic_DNA"/>
</dbReference>
<sequence>MADIKNMTDIKKDFVIEHLEGAQIQDAAQGIRYVEGSEEEKRLLRKIDYRLIPTVWIMYVMSYLDRANIGNAKTGGMGKDLLYLPIIMAMWGAVSMCLAACTSYGSLSIVRLILGFVEAGFSPGVLFLLSCWYRKNELARRWALFYTGSAVSGALGGILAGAITGNLDGKGGIAGWKYLFLIEGAATILTAIGAWFLLPDYPSNTKWLTPEERMLAEIRLRADGVDAAQSGEQKGHWDSFKNATSDWRTWVMTFMYMMNTGAQTIQ</sequence>
<comment type="caution">
    <text evidence="1">The sequence shown here is derived from an EMBL/GenBank/DDBJ whole genome shotgun (WGS) entry which is preliminary data.</text>
</comment>
<proteinExistence type="predicted"/>
<reference evidence="1" key="1">
    <citation type="submission" date="2023-04" db="EMBL/GenBank/DDBJ databases">
        <title>Draft Genome sequencing of Naganishia species isolated from polar environments using Oxford Nanopore Technology.</title>
        <authorList>
            <person name="Leo P."/>
            <person name="Venkateswaran K."/>
        </authorList>
    </citation>
    <scope>NUCLEOTIDE SEQUENCE</scope>
    <source>
        <strain evidence="1">MNA-CCFEE 5423</strain>
    </source>
</reference>
<accession>A0ACC2VQ18</accession>
<evidence type="ECO:0000313" key="2">
    <source>
        <dbReference type="Proteomes" id="UP001227268"/>
    </source>
</evidence>
<evidence type="ECO:0000313" key="1">
    <source>
        <dbReference type="EMBL" id="KAJ9101263.1"/>
    </source>
</evidence>
<protein>
    <submittedName>
        <fullName evidence="1">Uncharacterized protein</fullName>
    </submittedName>
</protein>
<organism evidence="1 2">
    <name type="scientific">Naganishia friedmannii</name>
    <dbReference type="NCBI Taxonomy" id="89922"/>
    <lineage>
        <taxon>Eukaryota</taxon>
        <taxon>Fungi</taxon>
        <taxon>Dikarya</taxon>
        <taxon>Basidiomycota</taxon>
        <taxon>Agaricomycotina</taxon>
        <taxon>Tremellomycetes</taxon>
        <taxon>Filobasidiales</taxon>
        <taxon>Filobasidiaceae</taxon>
        <taxon>Naganishia</taxon>
    </lineage>
</organism>
<name>A0ACC2VQ18_9TREE</name>
<dbReference type="Proteomes" id="UP001227268">
    <property type="component" value="Unassembled WGS sequence"/>
</dbReference>
<keyword evidence="2" id="KW-1185">Reference proteome</keyword>